<dbReference type="EMBL" id="JAWDJW010008173">
    <property type="protein sequence ID" value="KAK3060954.1"/>
    <property type="molecule type" value="Genomic_DNA"/>
</dbReference>
<protein>
    <submittedName>
        <fullName evidence="1">Uncharacterized protein</fullName>
    </submittedName>
</protein>
<comment type="caution">
    <text evidence="1">The sequence shown here is derived from an EMBL/GenBank/DDBJ whole genome shotgun (WGS) entry which is preliminary data.</text>
</comment>
<sequence>MATVLSSRPFQRSPLLNRLTVVLITELAGFLWRLDEESLVLHRAIRIILGSLTARQWYDDSVMFAEVRAMRPIADSVMQLQGRALEGDQDDRDDEQLSEADRIILQHAYKEEDFASNEEDESEDGEESDEEQSSDIEEDDLGGEHDEEYEGFDDDAHGEDGLREDAQDGSGKDRDDGEGN</sequence>
<organism evidence="1 2">
    <name type="scientific">Coniosporium uncinatum</name>
    <dbReference type="NCBI Taxonomy" id="93489"/>
    <lineage>
        <taxon>Eukaryota</taxon>
        <taxon>Fungi</taxon>
        <taxon>Dikarya</taxon>
        <taxon>Ascomycota</taxon>
        <taxon>Pezizomycotina</taxon>
        <taxon>Dothideomycetes</taxon>
        <taxon>Dothideomycetes incertae sedis</taxon>
        <taxon>Coniosporium</taxon>
    </lineage>
</organism>
<dbReference type="Proteomes" id="UP001186974">
    <property type="component" value="Unassembled WGS sequence"/>
</dbReference>
<evidence type="ECO:0000313" key="2">
    <source>
        <dbReference type="Proteomes" id="UP001186974"/>
    </source>
</evidence>
<accession>A0ACC3D2P1</accession>
<keyword evidence="2" id="KW-1185">Reference proteome</keyword>
<evidence type="ECO:0000313" key="1">
    <source>
        <dbReference type="EMBL" id="KAK3060954.1"/>
    </source>
</evidence>
<name>A0ACC3D2P1_9PEZI</name>
<reference evidence="1" key="1">
    <citation type="submission" date="2024-09" db="EMBL/GenBank/DDBJ databases">
        <title>Black Yeasts Isolated from many extreme environments.</title>
        <authorList>
            <person name="Coleine C."/>
            <person name="Stajich J.E."/>
            <person name="Selbmann L."/>
        </authorList>
    </citation>
    <scope>NUCLEOTIDE SEQUENCE</scope>
    <source>
        <strain evidence="1">CCFEE 5737</strain>
    </source>
</reference>
<gene>
    <name evidence="1" type="ORF">LTS18_007338</name>
</gene>
<proteinExistence type="predicted"/>